<feature type="domain" description="Connexin cysteine-rich" evidence="12">
    <location>
        <begin position="44"/>
        <end position="110"/>
    </location>
</feature>
<dbReference type="EMBL" id="OZ035839">
    <property type="protein sequence ID" value="CAL1585783.1"/>
    <property type="molecule type" value="Genomic_DNA"/>
</dbReference>
<comment type="subunit">
    <text evidence="9">A connexon is composed of a hexamer of connexins.</text>
</comment>
<evidence type="ECO:0000259" key="12">
    <source>
        <dbReference type="SMART" id="SM01089"/>
    </source>
</evidence>
<feature type="transmembrane region" description="Helical" evidence="11">
    <location>
        <begin position="34"/>
        <end position="55"/>
    </location>
</feature>
<evidence type="ECO:0000256" key="1">
    <source>
        <dbReference type="ARBA" id="ARBA00004610"/>
    </source>
</evidence>
<comment type="similarity">
    <text evidence="9">Belongs to the connexin family.</text>
</comment>
<name>A0AAV2KA68_KNICA</name>
<gene>
    <name evidence="13" type="ORF">KC01_LOCUS15968</name>
</gene>
<sequence>MEKQIGFDERTYKLPKYTKSSGKISIHGRLLSSYILHLIASIVLEALFIWGQYYLYGLTLDTRYICHRFPCPHKVDCFLSRPTEKSIFIWFMLVAAIISLLLCLIEFFYMCFKVVKECVSRRQDYTVTPVTPPLKAYKSHDEMIQNSELKGPLQLAIRPHTHTPRPISKSSTDPQCLSQSSRRDGRVGVRCGGSRSHSRKFTSPENPASLTGPRWTNSEDPLKQNKINLEMESNQSIGGSLDGAKEEKRLLGGH</sequence>
<dbReference type="GO" id="GO:0005922">
    <property type="term" value="C:connexin complex"/>
    <property type="evidence" value="ECO:0007669"/>
    <property type="project" value="InterPro"/>
</dbReference>
<comment type="subcellular location">
    <subcellularLocation>
        <location evidence="1">Cell junction</location>
        <location evidence="1">Gap junction</location>
    </subcellularLocation>
    <subcellularLocation>
        <location evidence="2 9">Cell membrane</location>
        <topology evidence="2 9">Multi-pass membrane protein</topology>
    </subcellularLocation>
</comment>
<dbReference type="InterPro" id="IPR017990">
    <property type="entry name" value="Connexin_CS"/>
</dbReference>
<dbReference type="GO" id="GO:0007267">
    <property type="term" value="P:cell-cell signaling"/>
    <property type="evidence" value="ECO:0007669"/>
    <property type="project" value="TreeGrafter"/>
</dbReference>
<keyword evidence="14" id="KW-1185">Reference proteome</keyword>
<dbReference type="Gene3D" id="1.20.1440.80">
    <property type="entry name" value="Gap junction channel protein cysteine-rich domain"/>
    <property type="match status" value="1"/>
</dbReference>
<keyword evidence="5 9" id="KW-0303">Gap junction</keyword>
<dbReference type="Proteomes" id="UP001497482">
    <property type="component" value="Chromosome 17"/>
</dbReference>
<feature type="compositionally biased region" description="Basic and acidic residues" evidence="10">
    <location>
        <begin position="243"/>
        <end position="254"/>
    </location>
</feature>
<evidence type="ECO:0000256" key="7">
    <source>
        <dbReference type="ARBA" id="ARBA00022989"/>
    </source>
</evidence>
<protein>
    <recommendedName>
        <fullName evidence="9">Gap junction protein</fullName>
    </recommendedName>
</protein>
<keyword evidence="6" id="KW-0965">Cell junction</keyword>
<keyword evidence="3" id="KW-1003">Cell membrane</keyword>
<dbReference type="InterPro" id="IPR000500">
    <property type="entry name" value="Connexin"/>
</dbReference>
<dbReference type="InterPro" id="IPR013092">
    <property type="entry name" value="Connexin_N"/>
</dbReference>
<feature type="transmembrane region" description="Helical" evidence="11">
    <location>
        <begin position="87"/>
        <end position="112"/>
    </location>
</feature>
<keyword evidence="4 9" id="KW-0812">Transmembrane</keyword>
<keyword evidence="7 11" id="KW-1133">Transmembrane helix</keyword>
<dbReference type="PRINTS" id="PR00206">
    <property type="entry name" value="CONNEXIN"/>
</dbReference>
<evidence type="ECO:0000256" key="4">
    <source>
        <dbReference type="ARBA" id="ARBA00022692"/>
    </source>
</evidence>
<organism evidence="13 14">
    <name type="scientific">Knipowitschia caucasica</name>
    <name type="common">Caucasian dwarf goby</name>
    <name type="synonym">Pomatoschistus caucasicus</name>
    <dbReference type="NCBI Taxonomy" id="637954"/>
    <lineage>
        <taxon>Eukaryota</taxon>
        <taxon>Metazoa</taxon>
        <taxon>Chordata</taxon>
        <taxon>Craniata</taxon>
        <taxon>Vertebrata</taxon>
        <taxon>Euteleostomi</taxon>
        <taxon>Actinopterygii</taxon>
        <taxon>Neopterygii</taxon>
        <taxon>Teleostei</taxon>
        <taxon>Neoteleostei</taxon>
        <taxon>Acanthomorphata</taxon>
        <taxon>Gobiaria</taxon>
        <taxon>Gobiiformes</taxon>
        <taxon>Gobioidei</taxon>
        <taxon>Gobiidae</taxon>
        <taxon>Gobiinae</taxon>
        <taxon>Knipowitschia</taxon>
    </lineage>
</organism>
<feature type="compositionally biased region" description="Polar residues" evidence="10">
    <location>
        <begin position="201"/>
        <end position="238"/>
    </location>
</feature>
<proteinExistence type="inferred from homology"/>
<feature type="compositionally biased region" description="Polar residues" evidence="10">
    <location>
        <begin position="168"/>
        <end position="177"/>
    </location>
</feature>
<evidence type="ECO:0000256" key="8">
    <source>
        <dbReference type="ARBA" id="ARBA00023136"/>
    </source>
</evidence>
<dbReference type="PANTHER" id="PTHR11984:SF105">
    <property type="entry name" value="GAP JUNCTION PROTEIN"/>
    <property type="match status" value="1"/>
</dbReference>
<reference evidence="13 14" key="1">
    <citation type="submission" date="2024-04" db="EMBL/GenBank/DDBJ databases">
        <authorList>
            <person name="Waldvogel A.-M."/>
            <person name="Schoenle A."/>
        </authorList>
    </citation>
    <scope>NUCLEOTIDE SEQUENCE [LARGE SCALE GENOMIC DNA]</scope>
</reference>
<evidence type="ECO:0000313" key="13">
    <source>
        <dbReference type="EMBL" id="CAL1585783.1"/>
    </source>
</evidence>
<evidence type="ECO:0000256" key="2">
    <source>
        <dbReference type="ARBA" id="ARBA00004651"/>
    </source>
</evidence>
<dbReference type="InterPro" id="IPR019570">
    <property type="entry name" value="Connexin_CCC"/>
</dbReference>
<evidence type="ECO:0000256" key="3">
    <source>
        <dbReference type="ARBA" id="ARBA00022475"/>
    </source>
</evidence>
<keyword evidence="8 11" id="KW-0472">Membrane</keyword>
<evidence type="ECO:0000256" key="9">
    <source>
        <dbReference type="RuleBase" id="RU000630"/>
    </source>
</evidence>
<dbReference type="GO" id="GO:0005243">
    <property type="term" value="F:gap junction channel activity"/>
    <property type="evidence" value="ECO:0007669"/>
    <property type="project" value="TreeGrafter"/>
</dbReference>
<feature type="region of interest" description="Disordered" evidence="10">
    <location>
        <begin position="159"/>
        <end position="254"/>
    </location>
</feature>
<dbReference type="Pfam" id="PF00029">
    <property type="entry name" value="Connexin"/>
    <property type="match status" value="1"/>
</dbReference>
<evidence type="ECO:0000313" key="14">
    <source>
        <dbReference type="Proteomes" id="UP001497482"/>
    </source>
</evidence>
<dbReference type="InterPro" id="IPR038359">
    <property type="entry name" value="Connexin_N_sf"/>
</dbReference>
<evidence type="ECO:0000256" key="11">
    <source>
        <dbReference type="SAM" id="Phobius"/>
    </source>
</evidence>
<comment type="function">
    <text evidence="9">One gap junction consists of a cluster of closely packed pairs of transmembrane channels, the connexons, through which materials of low MW diffuse from one cell to a neighboring cell.</text>
</comment>
<evidence type="ECO:0000256" key="10">
    <source>
        <dbReference type="SAM" id="MobiDB-lite"/>
    </source>
</evidence>
<accession>A0AAV2KA68</accession>
<evidence type="ECO:0000256" key="6">
    <source>
        <dbReference type="ARBA" id="ARBA00022949"/>
    </source>
</evidence>
<dbReference type="PANTHER" id="PTHR11984">
    <property type="entry name" value="CONNEXIN"/>
    <property type="match status" value="1"/>
</dbReference>
<dbReference type="PROSITE" id="PS00408">
    <property type="entry name" value="CONNEXINS_2"/>
    <property type="match status" value="1"/>
</dbReference>
<dbReference type="SMART" id="SM01089">
    <property type="entry name" value="Connexin_CCC"/>
    <property type="match status" value="1"/>
</dbReference>
<dbReference type="AlphaFoldDB" id="A0AAV2KA68"/>
<evidence type="ECO:0000256" key="5">
    <source>
        <dbReference type="ARBA" id="ARBA00022868"/>
    </source>
</evidence>